<dbReference type="InterPro" id="IPR018013">
    <property type="entry name" value="Channel_Tsx-like"/>
</dbReference>
<evidence type="ECO:0000256" key="1">
    <source>
        <dbReference type="ARBA" id="ARBA00008728"/>
    </source>
</evidence>
<gene>
    <name evidence="3" type="ORF">BN1049_02971</name>
</gene>
<dbReference type="PATRIC" id="fig|1461581.3.peg.2913"/>
<dbReference type="AlphaFoldDB" id="A0A078MJY5"/>
<evidence type="ECO:0000313" key="3">
    <source>
        <dbReference type="EMBL" id="CEA06595.1"/>
    </source>
</evidence>
<reference evidence="3" key="1">
    <citation type="submission" date="2014-07" db="EMBL/GenBank/DDBJ databases">
        <authorList>
            <person name="Urmite Genomes Urmite Genomes"/>
        </authorList>
    </citation>
    <scope>NUCLEOTIDE SEQUENCE</scope>
    <source>
        <strain evidence="3">12M76_air</strain>
    </source>
</reference>
<evidence type="ECO:0000256" key="2">
    <source>
        <dbReference type="SAM" id="SignalP"/>
    </source>
</evidence>
<organism evidence="3">
    <name type="scientific">Pseudomonas saudimassiliensis</name>
    <dbReference type="NCBI Taxonomy" id="1461581"/>
    <lineage>
        <taxon>Bacteria</taxon>
        <taxon>Pseudomonadati</taxon>
        <taxon>Pseudomonadota</taxon>
        <taxon>Gammaproteobacteria</taxon>
        <taxon>Pseudomonadales</taxon>
        <taxon>Pseudomonadaceae</taxon>
        <taxon>Pseudomonas</taxon>
    </lineage>
</organism>
<comment type="similarity">
    <text evidence="1">Belongs to the nucleoside-specific channel-forming outer membrane porin (Tsx) (TC 1.B.10) family.</text>
</comment>
<dbReference type="GO" id="GO:0009279">
    <property type="term" value="C:cell outer membrane"/>
    <property type="evidence" value="ECO:0007669"/>
    <property type="project" value="InterPro"/>
</dbReference>
<protein>
    <submittedName>
        <fullName evidence="3">Nucleoside-specific channel-forming protein, Tsx-like protein</fullName>
    </submittedName>
</protein>
<name>A0A078MJY5_9PSED</name>
<keyword evidence="2" id="KW-0732">Signal</keyword>
<dbReference type="InterPro" id="IPR036777">
    <property type="entry name" value="Channel_Tsx-like_sf"/>
</dbReference>
<dbReference type="OrthoDB" id="104801at2"/>
<dbReference type="EMBL" id="LM997413">
    <property type="protein sequence ID" value="CEA06595.1"/>
    <property type="molecule type" value="Genomic_DNA"/>
</dbReference>
<dbReference type="Pfam" id="PF03502">
    <property type="entry name" value="Channel_Tsx"/>
    <property type="match status" value="1"/>
</dbReference>
<dbReference type="RefSeq" id="WP_044501196.1">
    <property type="nucleotide sequence ID" value="NZ_LK391969.1"/>
</dbReference>
<dbReference type="Gene3D" id="2.40.230.20">
    <property type="entry name" value="Nucleoside-specific channel-forming protein, Tsx-like"/>
    <property type="match status" value="1"/>
</dbReference>
<feature type="chain" id="PRO_5007378002" evidence="2">
    <location>
        <begin position="24"/>
        <end position="268"/>
    </location>
</feature>
<sequence>MKNITTSCLALIAGGAIASPTFAADLVQWHTNSLTYLYGKDFKIDPSIQQTLTFEHASGWAVGDLFLFVDQINFNGKGANDGNDDRTHYGEFSPRLSYAKLSGTNITIGPVIDILLSMTYEFGKGDTEAYLIGPAIDLAIPGFDFFQLNTYLRKSDGGRPGDNVWQITPAWSYTLPVGRSELVIDGYIDWVVDNDENSQGEYHANVHINPQIKYDLGKVLGWKEKVYIGIEYDYWKNKFGIEDGGYVSTELVGSTNQNTASLLLKAHF</sequence>
<accession>A0A078MJY5</accession>
<feature type="signal peptide" evidence="2">
    <location>
        <begin position="1"/>
        <end position="23"/>
    </location>
</feature>
<proteinExistence type="inferred from homology"/>
<dbReference type="EMBL" id="LK391969">
    <property type="protein sequence ID" value="CEF27994.1"/>
    <property type="molecule type" value="Genomic_DNA"/>
</dbReference>
<dbReference type="SUPFAM" id="SSF111364">
    <property type="entry name" value="Tsx-like channel"/>
    <property type="match status" value="1"/>
</dbReference>